<dbReference type="SUPFAM" id="SSF50998">
    <property type="entry name" value="Quinoprotein alcohol dehydrogenase-like"/>
    <property type="match status" value="1"/>
</dbReference>
<protein>
    <recommendedName>
        <fullName evidence="3">Novel STAND NTPase 1 domain-containing protein</fullName>
    </recommendedName>
</protein>
<dbReference type="Proteomes" id="UP000031523">
    <property type="component" value="Chromosome"/>
</dbReference>
<dbReference type="SUPFAM" id="SSF69322">
    <property type="entry name" value="Tricorn protease domain 2"/>
    <property type="match status" value="1"/>
</dbReference>
<sequence>MVDQLEELLQQPPDAVRELAEVLFTPGALPPAVRVLATLRADFLEPVLGHPDMGQAAGRHLYALGPLGEQGLRAVVTAAVDALPGVSYEPRLAARILADTGTGPGVLPLLALTLTLLWQRQENGVLTHRAYEQLGGVTGALGNHADQVWAEHVPAAREEAARRLFTQLVRLPFGAAVATRRLARRADLDEEQWRLAQRLAAHTRLLVTDRAAEGTETVELTHEALIGAWRKLADWVAEDRAFLGWRETVRHERERWQRAGRAPEHLPAAAAVAGAKTWLPGRAAALSEAEREYLAAGRAHRRRRAGRRGALFSGLAAALALALVLGVLYVVERRDSQERAALGASRALARSAQEASATDPARAALLALAAYDTSPTQEAENELLRRHLQYADYERVLSGRLGDTVFDTSRDGDVVLAASKRSGATLFVRALTGPVRALRLPSADRVQYVMVSGDGRRAAYVQYDGRAVWFAVRPGAERPAGPPHRLPDAPGIGGDWSDSVTPAMSLDGTMVVAHVRGRLIRWDLDRGPHGALAGNLPAPKGIEFRMWPAPDDRTLLVPVFRRFRSFGQGEKGSLLALDLPTGRSRLLVRADADQIRVSGDRTRAVLCRVRGKAAEVTVHRLTDGAREGVAYSEKDEDFASGLCMVQSVDGSGLRVALNSGKGLSVVDLREGRVLSRNGLPHANSSMSRSSPWLVESGGALYYVRHDESMIGFVRLRPGSWFLDAGRQLLSPDGAYTITVLADGSRLQRHYAHKESARVLADVPRRKPYRVPSRSEPLALDRGGRLLADREGQNLVTVRDARTLRRTTTVTTAEPPPADSPVPLADPRGGGPGQDGDTGAYDGFRYFFDRGGKLITVAGDVVEQWDPHTGRRLHRFDAGVLRTRYGGAKDAALMIGAYPAANRISVVVLDRPGIHLVDLTTGRTTGTVPTGDDILAAQFDSTGRYFAILRRGSILELWRRGDPPRKELGPLRSVAESSETPFFAGFLAGRDRYLLAANNAVRVHRLGEPGYERSYSFTGPRDSALDGEHSFLDASRDGGTVLHIGPDGTGGPLQLSPRRWYRELCETVGDRELTAEEADLLPAEPRSRRPCAGVN</sequence>
<feature type="region of interest" description="Disordered" evidence="1">
    <location>
        <begin position="805"/>
        <end position="835"/>
    </location>
</feature>
<dbReference type="InterPro" id="IPR011047">
    <property type="entry name" value="Quinoprotein_ADH-like_sf"/>
</dbReference>
<evidence type="ECO:0000256" key="1">
    <source>
        <dbReference type="SAM" id="MobiDB-lite"/>
    </source>
</evidence>
<name>A0A0B5F4M5_STRA4</name>
<feature type="domain" description="Novel STAND NTPase 1" evidence="3">
    <location>
        <begin position="1"/>
        <end position="263"/>
    </location>
</feature>
<evidence type="ECO:0000256" key="2">
    <source>
        <dbReference type="SAM" id="Phobius"/>
    </source>
</evidence>
<proteinExistence type="predicted"/>
<keyword evidence="2" id="KW-0472">Membrane</keyword>
<keyword evidence="5" id="KW-1185">Reference proteome</keyword>
<dbReference type="InterPro" id="IPR049052">
    <property type="entry name" value="nSTAND1"/>
</dbReference>
<keyword evidence="2" id="KW-1133">Transmembrane helix</keyword>
<keyword evidence="2" id="KW-0812">Transmembrane</keyword>
<reference evidence="4 5" key="1">
    <citation type="submission" date="2015-01" db="EMBL/GenBank/DDBJ databases">
        <title>Enhanced salinomycin production by adjusting the supply of polyketide extender units in Streptomyce albus DSM 41398.</title>
        <authorList>
            <person name="Lu C."/>
        </authorList>
    </citation>
    <scope>NUCLEOTIDE SEQUENCE [LARGE SCALE GENOMIC DNA]</scope>
    <source>
        <strain evidence="5">ATCC 21838 / DSM 41398 / FERM P-419 / JCM 4703 / NBRC 107858</strain>
    </source>
</reference>
<evidence type="ECO:0000259" key="3">
    <source>
        <dbReference type="Pfam" id="PF20703"/>
    </source>
</evidence>
<dbReference type="EMBL" id="CP010519">
    <property type="protein sequence ID" value="AJE85272.1"/>
    <property type="molecule type" value="Genomic_DNA"/>
</dbReference>
<dbReference type="KEGG" id="sals:SLNWT_4896"/>
<dbReference type="AlphaFoldDB" id="A0A0B5F4M5"/>
<dbReference type="Pfam" id="PF20703">
    <property type="entry name" value="nSTAND1"/>
    <property type="match status" value="1"/>
</dbReference>
<gene>
    <name evidence="4" type="ORF">SLNWT_4896</name>
</gene>
<evidence type="ECO:0000313" key="5">
    <source>
        <dbReference type="Proteomes" id="UP000031523"/>
    </source>
</evidence>
<evidence type="ECO:0000313" key="4">
    <source>
        <dbReference type="EMBL" id="AJE85272.1"/>
    </source>
</evidence>
<feature type="transmembrane region" description="Helical" evidence="2">
    <location>
        <begin position="310"/>
        <end position="331"/>
    </location>
</feature>
<organism evidence="4 5">
    <name type="scientific">Streptomyces albus (strain ATCC 21838 / DSM 41398 / FERM P-419 / JCM 4703 / NBRC 107858)</name>
    <dbReference type="NCBI Taxonomy" id="1081613"/>
    <lineage>
        <taxon>Bacteria</taxon>
        <taxon>Bacillati</taxon>
        <taxon>Actinomycetota</taxon>
        <taxon>Actinomycetes</taxon>
        <taxon>Kitasatosporales</taxon>
        <taxon>Streptomycetaceae</taxon>
        <taxon>Streptomyces</taxon>
    </lineage>
</organism>
<accession>A0A0B5F4M5</accession>
<feature type="region of interest" description="Disordered" evidence="1">
    <location>
        <begin position="1075"/>
        <end position="1094"/>
    </location>
</feature>